<keyword evidence="6" id="KW-0007">Acetylation</keyword>
<organism evidence="10 11">
    <name type="scientific">Stentor coeruleus</name>
    <dbReference type="NCBI Taxonomy" id="5963"/>
    <lineage>
        <taxon>Eukaryota</taxon>
        <taxon>Sar</taxon>
        <taxon>Alveolata</taxon>
        <taxon>Ciliophora</taxon>
        <taxon>Postciliodesmatophora</taxon>
        <taxon>Heterotrichea</taxon>
        <taxon>Heterotrichida</taxon>
        <taxon>Stentoridae</taxon>
        <taxon>Stentor</taxon>
    </lineage>
</organism>
<dbReference type="InterPro" id="IPR018316">
    <property type="entry name" value="Tubulin/FtsZ_2-layer-sand-dom"/>
</dbReference>
<dbReference type="PRINTS" id="PR01162">
    <property type="entry name" value="ALPHATUBULIN"/>
</dbReference>
<dbReference type="AlphaFoldDB" id="A0A1R2BQA6"/>
<feature type="domain" description="Tubulin/FtsZ GTPase" evidence="9">
    <location>
        <begin position="35"/>
        <end position="224"/>
    </location>
</feature>
<evidence type="ECO:0000313" key="10">
    <source>
        <dbReference type="EMBL" id="OMJ78958.1"/>
    </source>
</evidence>
<keyword evidence="3" id="KW-0493">Microtubule</keyword>
<comment type="catalytic activity">
    <reaction evidence="8">
        <text>GTP + H2O = GDP + phosphate + H(+)</text>
        <dbReference type="Rhea" id="RHEA:19669"/>
        <dbReference type="ChEBI" id="CHEBI:15377"/>
        <dbReference type="ChEBI" id="CHEBI:15378"/>
        <dbReference type="ChEBI" id="CHEBI:37565"/>
        <dbReference type="ChEBI" id="CHEBI:43474"/>
        <dbReference type="ChEBI" id="CHEBI:58189"/>
    </reaction>
    <physiologicalReaction direction="left-to-right" evidence="8">
        <dbReference type="Rhea" id="RHEA:19670"/>
    </physiologicalReaction>
</comment>
<dbReference type="InterPro" id="IPR003008">
    <property type="entry name" value="Tubulin_FtsZ_GTPase"/>
</dbReference>
<comment type="caution">
    <text evidence="10">The sequence shown here is derived from an EMBL/GenBank/DDBJ whole genome shotgun (WGS) entry which is preliminary data.</text>
</comment>
<name>A0A1R2BQA6_9CILI</name>
<dbReference type="InterPro" id="IPR037103">
    <property type="entry name" value="Tubulin/FtsZ-like_C"/>
</dbReference>
<protein>
    <recommendedName>
        <fullName evidence="9">Tubulin/FtsZ GTPase domain-containing protein</fullName>
    </recommendedName>
</protein>
<comment type="similarity">
    <text evidence="1">Belongs to the tubulin family.</text>
</comment>
<dbReference type="InterPro" id="IPR008280">
    <property type="entry name" value="Tub_FtsZ_C"/>
</dbReference>
<dbReference type="InterPro" id="IPR023123">
    <property type="entry name" value="Tubulin_C"/>
</dbReference>
<dbReference type="GO" id="GO:0005874">
    <property type="term" value="C:microtubule"/>
    <property type="evidence" value="ECO:0007669"/>
    <property type="project" value="UniProtKB-KW"/>
</dbReference>
<keyword evidence="11" id="KW-1185">Reference proteome</keyword>
<keyword evidence="2" id="KW-0963">Cytoplasm</keyword>
<reference evidence="10 11" key="1">
    <citation type="submission" date="2016-11" db="EMBL/GenBank/DDBJ databases">
        <title>The macronuclear genome of Stentor coeruleus: a giant cell with tiny introns.</title>
        <authorList>
            <person name="Slabodnick M."/>
            <person name="Ruby J.G."/>
            <person name="Reiff S.B."/>
            <person name="Swart E.C."/>
            <person name="Gosai S."/>
            <person name="Prabakaran S."/>
            <person name="Witkowska E."/>
            <person name="Larue G.E."/>
            <person name="Fisher S."/>
            <person name="Freeman R.M."/>
            <person name="Gunawardena J."/>
            <person name="Chu W."/>
            <person name="Stover N.A."/>
            <person name="Gregory B.D."/>
            <person name="Nowacki M."/>
            <person name="Derisi J."/>
            <person name="Roy S.W."/>
            <person name="Marshall W.F."/>
            <person name="Sood P."/>
        </authorList>
    </citation>
    <scope>NUCLEOTIDE SEQUENCE [LARGE SCALE GENOMIC DNA]</scope>
    <source>
        <strain evidence="10">WM001</strain>
    </source>
</reference>
<dbReference type="GO" id="GO:0005200">
    <property type="term" value="F:structural constituent of cytoskeleton"/>
    <property type="evidence" value="ECO:0007669"/>
    <property type="project" value="InterPro"/>
</dbReference>
<evidence type="ECO:0000256" key="3">
    <source>
        <dbReference type="ARBA" id="ARBA00022701"/>
    </source>
</evidence>
<evidence type="ECO:0000256" key="6">
    <source>
        <dbReference type="ARBA" id="ARBA00022990"/>
    </source>
</evidence>
<dbReference type="PRINTS" id="PR01161">
    <property type="entry name" value="TUBULIN"/>
</dbReference>
<gene>
    <name evidence="10" type="ORF">SteCoe_21130</name>
</gene>
<sequence>MSELLCLHIGQAGIQMGSALHELSLQAHQASFPTNIKPYTPQALFIDLDNDFINQIKSSSLSPYFPSTSFINGNKDTGSLYARGHYNLDQSFRDHISDSLQKSIEKIDNFQGFLMFHSTCGGTGSGCGAYLLESLNQYYPNKDIITFSIYPSPNISHCIVESYNTISCTAVMMEYANAIITINIEGVYNICTEKLEFDMPTYYDVNKIIGQCIYACIGDINDCGCCRGILSEIKRSLVFDENLKLLMMSFSPFVSKEKQFRDQLLVKDITDEVFSPGSCFTKFDEYGKYFGCRVGYRGDVVEKEALMALESICKKKTVKFANCFLDGDIENVYYKICHKKPLALMNGPCANTIRDVCMLSNNTAVVDMLRKTCYKFDKMERIDAYSFWYVGEGMDLGELPLARESVEQMVDEYESLNRL</sequence>
<dbReference type="InterPro" id="IPR036525">
    <property type="entry name" value="Tubulin/FtsZ_GTPase_sf"/>
</dbReference>
<dbReference type="SUPFAM" id="SSF55307">
    <property type="entry name" value="Tubulin C-terminal domain-like"/>
    <property type="match status" value="1"/>
</dbReference>
<keyword evidence="4" id="KW-0547">Nucleotide-binding</keyword>
<dbReference type="GO" id="GO:0007017">
    <property type="term" value="P:microtubule-based process"/>
    <property type="evidence" value="ECO:0007669"/>
    <property type="project" value="InterPro"/>
</dbReference>
<dbReference type="InterPro" id="IPR000217">
    <property type="entry name" value="Tubulin"/>
</dbReference>
<dbReference type="EMBL" id="MPUH01000495">
    <property type="protein sequence ID" value="OMJ78958.1"/>
    <property type="molecule type" value="Genomic_DNA"/>
</dbReference>
<evidence type="ECO:0000256" key="4">
    <source>
        <dbReference type="ARBA" id="ARBA00022741"/>
    </source>
</evidence>
<evidence type="ECO:0000313" key="11">
    <source>
        <dbReference type="Proteomes" id="UP000187209"/>
    </source>
</evidence>
<dbReference type="Pfam" id="PF03953">
    <property type="entry name" value="Tubulin_C"/>
    <property type="match status" value="1"/>
</dbReference>
<dbReference type="Gene3D" id="3.40.50.1440">
    <property type="entry name" value="Tubulin/FtsZ, GTPase domain"/>
    <property type="match status" value="1"/>
</dbReference>
<dbReference type="Proteomes" id="UP000187209">
    <property type="component" value="Unassembled WGS sequence"/>
</dbReference>
<dbReference type="SUPFAM" id="SSF52490">
    <property type="entry name" value="Tubulin nucleotide-binding domain-like"/>
    <property type="match status" value="1"/>
</dbReference>
<dbReference type="Gene3D" id="3.30.1330.20">
    <property type="entry name" value="Tubulin/FtsZ, C-terminal domain"/>
    <property type="match status" value="1"/>
</dbReference>
<dbReference type="SMART" id="SM00864">
    <property type="entry name" value="Tubulin"/>
    <property type="match status" value="1"/>
</dbReference>
<accession>A0A1R2BQA6</accession>
<dbReference type="GO" id="GO:0016787">
    <property type="term" value="F:hydrolase activity"/>
    <property type="evidence" value="ECO:0007669"/>
    <property type="project" value="UniProtKB-KW"/>
</dbReference>
<dbReference type="Pfam" id="PF00091">
    <property type="entry name" value="Tubulin"/>
    <property type="match status" value="1"/>
</dbReference>
<proteinExistence type="inferred from homology"/>
<dbReference type="GO" id="GO:0005525">
    <property type="term" value="F:GTP binding"/>
    <property type="evidence" value="ECO:0007669"/>
    <property type="project" value="UniProtKB-KW"/>
</dbReference>
<evidence type="ECO:0000256" key="8">
    <source>
        <dbReference type="ARBA" id="ARBA00049117"/>
    </source>
</evidence>
<evidence type="ECO:0000256" key="2">
    <source>
        <dbReference type="ARBA" id="ARBA00022490"/>
    </source>
</evidence>
<dbReference type="Gene3D" id="1.10.287.600">
    <property type="entry name" value="Helix hairpin bin"/>
    <property type="match status" value="1"/>
</dbReference>
<dbReference type="PANTHER" id="PTHR11588">
    <property type="entry name" value="TUBULIN"/>
    <property type="match status" value="1"/>
</dbReference>
<dbReference type="InterPro" id="IPR002452">
    <property type="entry name" value="Alpha_tubulin"/>
</dbReference>
<keyword evidence="7" id="KW-0342">GTP-binding</keyword>
<evidence type="ECO:0000256" key="7">
    <source>
        <dbReference type="ARBA" id="ARBA00023134"/>
    </source>
</evidence>
<evidence type="ECO:0000256" key="1">
    <source>
        <dbReference type="ARBA" id="ARBA00009636"/>
    </source>
</evidence>
<evidence type="ECO:0000256" key="5">
    <source>
        <dbReference type="ARBA" id="ARBA00022801"/>
    </source>
</evidence>
<keyword evidence="5" id="KW-0378">Hydrolase</keyword>
<evidence type="ECO:0000259" key="9">
    <source>
        <dbReference type="SMART" id="SM00864"/>
    </source>
</evidence>